<evidence type="ECO:0000313" key="2">
    <source>
        <dbReference type="EMBL" id="MBT1706259.1"/>
    </source>
</evidence>
<dbReference type="Proteomes" id="UP000772618">
    <property type="component" value="Unassembled WGS sequence"/>
</dbReference>
<feature type="chain" id="PRO_5045875678" description="DUF4168 domain-containing protein" evidence="1">
    <location>
        <begin position="20"/>
        <end position="167"/>
    </location>
</feature>
<comment type="caution">
    <text evidence="2">The sequence shown here is derived from an EMBL/GenBank/DDBJ whole genome shotgun (WGS) entry which is preliminary data.</text>
</comment>
<evidence type="ECO:0000256" key="1">
    <source>
        <dbReference type="SAM" id="SignalP"/>
    </source>
</evidence>
<evidence type="ECO:0008006" key="4">
    <source>
        <dbReference type="Google" id="ProtNLM"/>
    </source>
</evidence>
<keyword evidence="3" id="KW-1185">Reference proteome</keyword>
<reference evidence="2 3" key="1">
    <citation type="submission" date="2021-05" db="EMBL/GenBank/DDBJ databases">
        <title>A Polyphasic approach of four new species of the genus Ohtaekwangia: Ohtaekwangia histidinii sp. nov., Ohtaekwangia cretensis sp. nov., Ohtaekwangia indiensis sp. nov., Ohtaekwangia reichenbachii sp. nov. from diverse environment.</title>
        <authorList>
            <person name="Octaviana S."/>
        </authorList>
    </citation>
    <scope>NUCLEOTIDE SEQUENCE [LARGE SCALE GENOMIC DNA]</scope>
    <source>
        <strain evidence="2 3">PWU20</strain>
    </source>
</reference>
<dbReference type="EMBL" id="JAHESD010000094">
    <property type="protein sequence ID" value="MBT1706259.1"/>
    <property type="molecule type" value="Genomic_DNA"/>
</dbReference>
<protein>
    <recommendedName>
        <fullName evidence="4">DUF4168 domain-containing protein</fullName>
    </recommendedName>
</protein>
<feature type="signal peptide" evidence="1">
    <location>
        <begin position="1"/>
        <end position="19"/>
    </location>
</feature>
<keyword evidence="1" id="KW-0732">Signal</keyword>
<accession>A0ABS5VZB6</accession>
<organism evidence="2 3">
    <name type="scientific">Chryseosolibacter indicus</name>
    <dbReference type="NCBI Taxonomy" id="2782351"/>
    <lineage>
        <taxon>Bacteria</taxon>
        <taxon>Pseudomonadati</taxon>
        <taxon>Bacteroidota</taxon>
        <taxon>Cytophagia</taxon>
        <taxon>Cytophagales</taxon>
        <taxon>Chryseotaleaceae</taxon>
        <taxon>Chryseosolibacter</taxon>
    </lineage>
</organism>
<dbReference type="RefSeq" id="WP_254157419.1">
    <property type="nucleotide sequence ID" value="NZ_JAHESD010000094.1"/>
</dbReference>
<evidence type="ECO:0000313" key="3">
    <source>
        <dbReference type="Proteomes" id="UP000772618"/>
    </source>
</evidence>
<name>A0ABS5VZB6_9BACT</name>
<proteinExistence type="predicted"/>
<sequence>MKTVKLIPMLLFSAVVGYAQTSQSGQSAQAIKDEDLRKYAVTMDSIKVLQETLQQIVAENVQKNTVMSVARYNELFKIEKDPAKLQAANATQEEIAFLQEIGELKTYNLGRINTVYKDLVKDYVGIKTFNTIKKSLETDQQLKTRYDNISQDVASSKQAPATGNSEG</sequence>
<gene>
    <name evidence="2" type="ORF">KK060_23425</name>
</gene>